<dbReference type="GO" id="GO:0004565">
    <property type="term" value="F:beta-galactosidase activity"/>
    <property type="evidence" value="ECO:0007669"/>
    <property type="project" value="UniProtKB-EC"/>
</dbReference>
<evidence type="ECO:0000256" key="6">
    <source>
        <dbReference type="ARBA" id="ARBA00023180"/>
    </source>
</evidence>
<name>R9PKP9_PSEHS</name>
<dbReference type="SUPFAM" id="SSF51445">
    <property type="entry name" value="(Trans)glycosidases"/>
    <property type="match status" value="1"/>
</dbReference>
<dbReference type="InterPro" id="IPR001944">
    <property type="entry name" value="Glycoside_Hdrlase_35"/>
</dbReference>
<dbReference type="SUPFAM" id="SSF51011">
    <property type="entry name" value="Glycosyl hydrolase domain"/>
    <property type="match status" value="1"/>
</dbReference>
<evidence type="ECO:0000313" key="13">
    <source>
        <dbReference type="Proteomes" id="UP000014071"/>
    </source>
</evidence>
<evidence type="ECO:0000259" key="11">
    <source>
        <dbReference type="SMART" id="SM01029"/>
    </source>
</evidence>
<dbReference type="EC" id="3.2.1.23" evidence="3"/>
<feature type="chain" id="PRO_5004478330" description="beta-galactosidase" evidence="10">
    <location>
        <begin position="26"/>
        <end position="1125"/>
    </location>
</feature>
<evidence type="ECO:0000256" key="10">
    <source>
        <dbReference type="SAM" id="SignalP"/>
    </source>
</evidence>
<evidence type="ECO:0000256" key="5">
    <source>
        <dbReference type="ARBA" id="ARBA00022801"/>
    </source>
</evidence>
<dbReference type="InterPro" id="IPR025300">
    <property type="entry name" value="BetaGal_jelly_roll_dom"/>
</dbReference>
<proteinExistence type="inferred from homology"/>
<dbReference type="SUPFAM" id="SSF117100">
    <property type="entry name" value="Beta-galactosidase LacA, domain 3"/>
    <property type="match status" value="1"/>
</dbReference>
<dbReference type="InterPro" id="IPR017853">
    <property type="entry name" value="GH"/>
</dbReference>
<dbReference type="Gene3D" id="2.102.20.10">
    <property type="entry name" value="Beta-galactosidase, domain 2"/>
    <property type="match status" value="1"/>
</dbReference>
<dbReference type="Pfam" id="PF01301">
    <property type="entry name" value="Glyco_hydro_35"/>
    <property type="match status" value="1"/>
</dbReference>
<dbReference type="HOGENOM" id="CLU_005732_2_0_1"/>
<dbReference type="Gene3D" id="3.20.20.80">
    <property type="entry name" value="Glycosidases"/>
    <property type="match status" value="1"/>
</dbReference>
<evidence type="ECO:0000256" key="1">
    <source>
        <dbReference type="ARBA" id="ARBA00001412"/>
    </source>
</evidence>
<dbReference type="STRING" id="1305764.R9PKP9"/>
<feature type="domain" description="Beta-galactosidase" evidence="11">
    <location>
        <begin position="428"/>
        <end position="602"/>
    </location>
</feature>
<comment type="similarity">
    <text evidence="2 8">Belongs to the glycosyl hydrolase 35 family.</text>
</comment>
<dbReference type="InterPro" id="IPR037110">
    <property type="entry name" value="Betagal_dom2_sf"/>
</dbReference>
<dbReference type="FunFam" id="3.20.20.80:FF:000040">
    <property type="entry name" value="Beta-galactosidase A"/>
    <property type="match status" value="1"/>
</dbReference>
<dbReference type="InterPro" id="IPR036833">
    <property type="entry name" value="BetaGal_dom3_sf"/>
</dbReference>
<feature type="compositionally biased region" description="Low complexity" evidence="9">
    <location>
        <begin position="41"/>
        <end position="54"/>
    </location>
</feature>
<evidence type="ECO:0000256" key="8">
    <source>
        <dbReference type="RuleBase" id="RU003679"/>
    </source>
</evidence>
<protein>
    <recommendedName>
        <fullName evidence="3">beta-galactosidase</fullName>
        <ecNumber evidence="3">3.2.1.23</ecNumber>
    </recommendedName>
</protein>
<keyword evidence="7" id="KW-0326">Glycosidase</keyword>
<sequence>MRLSTASLIGCIAAGFASLLHVASASQAPFSIEPAEERTDSSPSPKSAAPHSSKWTLPRDSNNSAVVFDKYSLALAGGQQRLFVFAAEFHPWRLPVPSLWRDVLQKIRAAGFNTVSIYTHWGLIQPSAHADSIDLTVVNDLDYFLTVAKQVRLFVIVRPGPYINAETTVGGMAPWTVNIDAVLRTNDTAWQEAWKPYIEAISQVVVKHQLVYDPSKSDHLTGGSVILVQADNEYKTGKAERAYMKELVTTLKGHGISVPITYNDPGRDNNFVDLVDLYGLDSYPQRFDCSHPTTWVPFRDDYLQYHMETNPDQPFYIPEFQGGSYDPYGGPGYEACGRMTNASFTRVANQALIAQRVTLLSLYMVYGGTNWGGLAEPDVYTSYDYGAALNEHRQTTEKYTELKRQGNFLSTFPDLAMTEQIFDKPGFNISQAMDLDTNQTVDATIFRSTVLENPETKSKFYIVRYDNTTESRRIRFALEIESLGETILLGDRSNPNSPWVGNNYLDGRDSHIVPVDQKLPGGLLLRFSTVNVYRIASFANYVLVSLDYMPNQLIEYSLTVQDPKNRFTEMQMFTLDGVTATLQEADEDERERVMRMHSAIKGEPRNVRGSIPTSDDQEPNRRYVAYKTFEGIWIILQFTPTSETQRDFAAPASYQEQTSRLAMQLRRKPDNVINHFFGLTDETVILLDVDLLRNATYSTTSRPLDTIHLWGSVSNETTTAMMALPGLKNVYWNGKQIETSPQDDNGWFYTLELPGPPQAALDWKPPDLSDLDWRWQDCIPEAQAAFDDTDWVDANKTNSFNPYAHDPSLDTHGVVLFASEYGFHANNILWRGHFSTPSHAPSDVYVKVEGGRSSAFSVWLNGVYLGSAESNREKSASGASFSIPPQTLHAKDEENVITVLQDHMGIEMEAGQLPIGFADEDRALEAVKLPRGIVAFNFPSLRTTERSDPEVRWKVQGNFRGESAPDHVRRSLNEGGLRAEVEGWHLPGFDTADWPSVKDSRGERGRVVFYRTTFSLDVAEDIDLGLTFAFRKAQGKKFRAQLYVNGWQMGKYVNHLGPQRRFPVHSGVVELRGENEVGVSVWSLDEKELEWDPREGLRLEVGHLMSGEPRDGYTLDAGGWDELRS</sequence>
<keyword evidence="4 10" id="KW-0732">Signal</keyword>
<keyword evidence="13" id="KW-1185">Reference proteome</keyword>
<gene>
    <name evidence="12" type="ORF">PHSY_006289</name>
</gene>
<comment type="catalytic activity">
    <reaction evidence="1">
        <text>Hydrolysis of terminal non-reducing beta-D-galactose residues in beta-D-galactosides.</text>
        <dbReference type="EC" id="3.2.1.23"/>
    </reaction>
</comment>
<dbReference type="Proteomes" id="UP000014071">
    <property type="component" value="Unassembled WGS sequence"/>
</dbReference>
<dbReference type="SMART" id="SM01029">
    <property type="entry name" value="BetaGal_dom2"/>
    <property type="match status" value="1"/>
</dbReference>
<keyword evidence="5" id="KW-0378">Hydrolase</keyword>
<dbReference type="SUPFAM" id="SSF49785">
    <property type="entry name" value="Galactose-binding domain-like"/>
    <property type="match status" value="2"/>
</dbReference>
<dbReference type="Pfam" id="PF13364">
    <property type="entry name" value="BetaGal_ABD2"/>
    <property type="match status" value="2"/>
</dbReference>
<keyword evidence="6" id="KW-0325">Glycoprotein</keyword>
<dbReference type="AlphaFoldDB" id="R9PKP9"/>
<evidence type="ECO:0000256" key="3">
    <source>
        <dbReference type="ARBA" id="ARBA00012756"/>
    </source>
</evidence>
<dbReference type="Gene3D" id="2.60.120.260">
    <property type="entry name" value="Galactose-binding domain-like"/>
    <property type="match status" value="2"/>
</dbReference>
<feature type="region of interest" description="Disordered" evidence="9">
    <location>
        <begin position="33"/>
        <end position="57"/>
    </location>
</feature>
<dbReference type="PANTHER" id="PTHR23421">
    <property type="entry name" value="BETA-GALACTOSIDASE RELATED"/>
    <property type="match status" value="1"/>
</dbReference>
<evidence type="ECO:0000256" key="7">
    <source>
        <dbReference type="ARBA" id="ARBA00023295"/>
    </source>
</evidence>
<evidence type="ECO:0000256" key="9">
    <source>
        <dbReference type="SAM" id="MobiDB-lite"/>
    </source>
</evidence>
<organism evidence="12 13">
    <name type="scientific">Pseudozyma hubeiensis (strain SY62)</name>
    <name type="common">Yeast</name>
    <dbReference type="NCBI Taxonomy" id="1305764"/>
    <lineage>
        <taxon>Eukaryota</taxon>
        <taxon>Fungi</taxon>
        <taxon>Dikarya</taxon>
        <taxon>Basidiomycota</taxon>
        <taxon>Ustilaginomycotina</taxon>
        <taxon>Ustilaginomycetes</taxon>
        <taxon>Ustilaginales</taxon>
        <taxon>Ustilaginaceae</taxon>
        <taxon>Pseudozyma</taxon>
    </lineage>
</organism>
<dbReference type="GO" id="GO:0005975">
    <property type="term" value="P:carbohydrate metabolic process"/>
    <property type="evidence" value="ECO:0007669"/>
    <property type="project" value="InterPro"/>
</dbReference>
<dbReference type="InterPro" id="IPR031330">
    <property type="entry name" value="Gly_Hdrlase_35_cat"/>
</dbReference>
<dbReference type="eggNOG" id="KOG0496">
    <property type="taxonomic scope" value="Eukaryota"/>
</dbReference>
<evidence type="ECO:0000313" key="12">
    <source>
        <dbReference type="EMBL" id="GAC98695.1"/>
    </source>
</evidence>
<dbReference type="OrthoDB" id="1657402at2759"/>
<accession>R9PKP9</accession>
<dbReference type="GeneID" id="24111561"/>
<dbReference type="FunFam" id="2.102.20.10:FF:000002">
    <property type="entry name" value="Putative secreted beta-galactosidase"/>
    <property type="match status" value="1"/>
</dbReference>
<dbReference type="InterPro" id="IPR018954">
    <property type="entry name" value="Betagal_dom2"/>
</dbReference>
<dbReference type="InterPro" id="IPR008979">
    <property type="entry name" value="Galactose-bd-like_sf"/>
</dbReference>
<reference evidence="13" key="1">
    <citation type="journal article" date="2013" name="Genome Announc.">
        <title>Draft genome sequence of the basidiomycetous yeast-like fungus Pseudozyma hubeiensis SY62, which produces an abundant amount of the biosurfactant mannosylerythritol lipids.</title>
        <authorList>
            <person name="Konishi M."/>
            <person name="Hatada Y."/>
            <person name="Horiuchi J."/>
        </authorList>
    </citation>
    <scope>NUCLEOTIDE SEQUENCE [LARGE SCALE GENOMIC DNA]</scope>
    <source>
        <strain evidence="13">SY62</strain>
    </source>
</reference>
<dbReference type="Pfam" id="PF10435">
    <property type="entry name" value="BetaGal_dom2"/>
    <property type="match status" value="1"/>
</dbReference>
<dbReference type="PRINTS" id="PR00742">
    <property type="entry name" value="GLHYDRLASE35"/>
</dbReference>
<dbReference type="EMBL" id="DF238821">
    <property type="protein sequence ID" value="GAC98695.1"/>
    <property type="molecule type" value="Genomic_DNA"/>
</dbReference>
<dbReference type="RefSeq" id="XP_012192282.1">
    <property type="nucleotide sequence ID" value="XM_012336892.1"/>
</dbReference>
<feature type="signal peptide" evidence="10">
    <location>
        <begin position="1"/>
        <end position="25"/>
    </location>
</feature>
<evidence type="ECO:0000256" key="2">
    <source>
        <dbReference type="ARBA" id="ARBA00009809"/>
    </source>
</evidence>
<evidence type="ECO:0000256" key="4">
    <source>
        <dbReference type="ARBA" id="ARBA00022729"/>
    </source>
</evidence>